<comment type="caution">
    <text evidence="1">The sequence shown here is derived from an EMBL/GenBank/DDBJ whole genome shotgun (WGS) entry which is preliminary data.</text>
</comment>
<reference evidence="1" key="1">
    <citation type="submission" date="2022-06" db="EMBL/GenBank/DDBJ databases">
        <title>Amycolatopsis iheyaensis sp. nov., a new species of the genus Amycolatopsis isolated from soil in Iheya island, Japan.</title>
        <authorList>
            <person name="Ngamcharungchit C."/>
            <person name="Kanto H."/>
            <person name="Take A."/>
            <person name="Intra B."/>
            <person name="Matsumoto A."/>
            <person name="Panbangred W."/>
            <person name="Inahashi Y."/>
        </authorList>
    </citation>
    <scope>NUCLEOTIDE SEQUENCE</scope>
    <source>
        <strain evidence="1">OK19-0408</strain>
    </source>
</reference>
<dbReference type="RefSeq" id="WP_257917867.1">
    <property type="nucleotide sequence ID" value="NZ_JAMXQV010000001.1"/>
</dbReference>
<dbReference type="EMBL" id="JAMXQV010000001">
    <property type="protein sequence ID" value="MCR6481207.1"/>
    <property type="molecule type" value="Genomic_DNA"/>
</dbReference>
<sequence length="64" mass="6933">MRCDWATALRHRYLLRAGPLDLRPLAGRFGLRVLANFLEPVGGKPLGGAARAALTGHSPFNHAK</sequence>
<dbReference type="Proteomes" id="UP001144096">
    <property type="component" value="Unassembled WGS sequence"/>
</dbReference>
<protein>
    <submittedName>
        <fullName evidence="1">Uncharacterized protein</fullName>
    </submittedName>
</protein>
<keyword evidence="2" id="KW-1185">Reference proteome</keyword>
<evidence type="ECO:0000313" key="1">
    <source>
        <dbReference type="EMBL" id="MCR6481207.1"/>
    </source>
</evidence>
<evidence type="ECO:0000313" key="2">
    <source>
        <dbReference type="Proteomes" id="UP001144096"/>
    </source>
</evidence>
<accession>A0A9X2SFZ3</accession>
<proteinExistence type="predicted"/>
<dbReference type="AlphaFoldDB" id="A0A9X2SFZ3"/>
<organism evidence="1 2">
    <name type="scientific">Amycolatopsis iheyensis</name>
    <dbReference type="NCBI Taxonomy" id="2945988"/>
    <lineage>
        <taxon>Bacteria</taxon>
        <taxon>Bacillati</taxon>
        <taxon>Actinomycetota</taxon>
        <taxon>Actinomycetes</taxon>
        <taxon>Pseudonocardiales</taxon>
        <taxon>Pseudonocardiaceae</taxon>
        <taxon>Amycolatopsis</taxon>
    </lineage>
</organism>
<gene>
    <name evidence="1" type="ORF">M8542_00085</name>
</gene>
<name>A0A9X2SFZ3_9PSEU</name>